<feature type="region of interest" description="Disordered" evidence="8">
    <location>
        <begin position="387"/>
        <end position="468"/>
    </location>
</feature>
<dbReference type="SUPFAM" id="SSF55008">
    <property type="entry name" value="HMA, heavy metal-associated domain"/>
    <property type="match status" value="4"/>
</dbReference>
<dbReference type="PANTHER" id="PTHR46413:SF1">
    <property type="entry name" value="HEAVY METAL-ASSOCIATED ISOPRENYLATED PLANT PROTEIN 6"/>
    <property type="match status" value="1"/>
</dbReference>
<dbReference type="PROSITE" id="PS51314">
    <property type="entry name" value="VPS37_C"/>
    <property type="match status" value="1"/>
</dbReference>
<evidence type="ECO:0000256" key="5">
    <source>
        <dbReference type="ARBA" id="ARBA00022927"/>
    </source>
</evidence>
<evidence type="ECO:0000313" key="12">
    <source>
        <dbReference type="Proteomes" id="UP000737018"/>
    </source>
</evidence>
<accession>A0A8J4QVM0</accession>
<feature type="domain" description="VPS37 C-terminal" evidence="10">
    <location>
        <begin position="737"/>
        <end position="818"/>
    </location>
</feature>
<evidence type="ECO:0000256" key="7">
    <source>
        <dbReference type="SAM" id="Coils"/>
    </source>
</evidence>
<dbReference type="OrthoDB" id="10260857at2759"/>
<gene>
    <name evidence="11" type="ORF">CMV_015315</name>
</gene>
<dbReference type="EMBL" id="JRKL02002218">
    <property type="protein sequence ID" value="KAF3959913.1"/>
    <property type="molecule type" value="Genomic_DNA"/>
</dbReference>
<feature type="compositionally biased region" description="Low complexity" evidence="8">
    <location>
        <begin position="606"/>
        <end position="638"/>
    </location>
</feature>
<evidence type="ECO:0000256" key="8">
    <source>
        <dbReference type="SAM" id="MobiDB-lite"/>
    </source>
</evidence>
<dbReference type="PROSITE" id="PS50846">
    <property type="entry name" value="HMA_2"/>
    <property type="match status" value="4"/>
</dbReference>
<feature type="region of interest" description="Disordered" evidence="8">
    <location>
        <begin position="87"/>
        <end position="176"/>
    </location>
</feature>
<feature type="domain" description="HMA" evidence="9">
    <location>
        <begin position="27"/>
        <end position="91"/>
    </location>
</feature>
<keyword evidence="5 6" id="KW-0653">Protein transport</keyword>
<protein>
    <submittedName>
        <fullName evidence="11">Uncharacterized protein</fullName>
    </submittedName>
</protein>
<comment type="similarity">
    <text evidence="2">Belongs to the VPS37 family.</text>
</comment>
<reference evidence="11" key="1">
    <citation type="submission" date="2020-03" db="EMBL/GenBank/DDBJ databases">
        <title>Castanea mollissima Vanexum genome sequencing.</title>
        <authorList>
            <person name="Staton M."/>
        </authorList>
    </citation>
    <scope>NUCLEOTIDE SEQUENCE</scope>
    <source>
        <tissue evidence="11">Leaf</tissue>
    </source>
</reference>
<dbReference type="InterPro" id="IPR036163">
    <property type="entry name" value="HMA_dom_sf"/>
</dbReference>
<dbReference type="InterPro" id="IPR006121">
    <property type="entry name" value="HMA_dom"/>
</dbReference>
<dbReference type="Proteomes" id="UP000737018">
    <property type="component" value="Unassembled WGS sequence"/>
</dbReference>
<dbReference type="InterPro" id="IPR029012">
    <property type="entry name" value="Helix_hairpin_bin_sf"/>
</dbReference>
<feature type="compositionally biased region" description="Polar residues" evidence="8">
    <location>
        <begin position="587"/>
        <end position="598"/>
    </location>
</feature>
<feature type="region of interest" description="Disordered" evidence="8">
    <location>
        <begin position="540"/>
        <end position="652"/>
    </location>
</feature>
<comment type="subcellular location">
    <subcellularLocation>
        <location evidence="1">Endosome</location>
    </subcellularLocation>
</comment>
<feature type="region of interest" description="Disordered" evidence="8">
    <location>
        <begin position="240"/>
        <end position="323"/>
    </location>
</feature>
<dbReference type="SUPFAM" id="SSF140111">
    <property type="entry name" value="Endosomal sorting complex assembly domain"/>
    <property type="match status" value="1"/>
</dbReference>
<evidence type="ECO:0000256" key="3">
    <source>
        <dbReference type="ARBA" id="ARBA00022448"/>
    </source>
</evidence>
<dbReference type="PANTHER" id="PTHR46413">
    <property type="entry name" value="HEAVY METAL-ASSOCIATED ISOPRENYLATED PLANT PROTEIN 6"/>
    <property type="match status" value="1"/>
</dbReference>
<evidence type="ECO:0000313" key="11">
    <source>
        <dbReference type="EMBL" id="KAF3959913.1"/>
    </source>
</evidence>
<dbReference type="InterPro" id="IPR009851">
    <property type="entry name" value="Mod_r"/>
</dbReference>
<sequence>MGKKGGEKNGGNNKVAPAPAEKEDDVSVTAVYKIDLHCEGCAKKVKKAVRDFDGVEEVKTDCGANKLTVKGTNVDPTAIREKLEEKIEKKVELVSPQPKKDGSGDKKPEEKKAEKKEEPKKPKELRDELHKETLQLARENLEKEPPIMELRNQKGGEKNGGNNKVAPAPAEKKDDVSVTAVYKIDLHCEGCAKKVKKAVRDFDGVEEVKTDCGANKLTVKGTNIDPTAIREKLEEKIEKKVELISPQPKKDGSADKKPEEKKAEKKAEPKKPKELRDELHKETLQHARENLEKEPPIMELRNQKGGEKNGGNNKVAPVPAEKKDDVSVTAIYKIDLHCEGCAKKVKKAVRDFDGVEEVKTDCGANKLTVKGTNVDPTAIREKLEEKIEKKVELVSPQPKKDGSGDKKPEEKKAEKKEEPKKPKELRDELHKETLQLARENLEKEPPIMELRNQKEGEKNGGANKDAPVLAEKKDNVSITAIYKIDLHCERFAKKVESAVRHFDGVEEVKTDCGAFKLTVKGTNVDPTAIKEKLEEEIKMKVELVSPQPKKDCSGSGGNKKPEEKKAEKKEEPKKPKELRDELHKETTSTCRGSEDQQPQPHPQDGSSHSWYPPSVVSSPNSSRPGTPSSASSSSFCSHKTSDRPQSPSHVSPAEAAGIIAVLEDKSVDELRKLLSDKDAYHHFLLSLDQVKIQNNSRDELRKETLQLARENLEKESWIMELRNQCRIIRTTELAAAQEKLNELERKKEETLKFYSPQSLLQRLQDAMNKTEEESENLHEQLLDRDVDLGTFVKKYKKLRTTYHRRALIHLSAKTSSIG</sequence>
<feature type="domain" description="HMA" evidence="9">
    <location>
        <begin position="477"/>
        <end position="541"/>
    </location>
</feature>
<keyword evidence="7" id="KW-0175">Coiled coil</keyword>
<name>A0A8J4QVM0_9ROSI</name>
<evidence type="ECO:0000256" key="2">
    <source>
        <dbReference type="ARBA" id="ARBA00007617"/>
    </source>
</evidence>
<evidence type="ECO:0000256" key="1">
    <source>
        <dbReference type="ARBA" id="ARBA00004177"/>
    </source>
</evidence>
<dbReference type="CDD" id="cd00371">
    <property type="entry name" value="HMA"/>
    <property type="match status" value="4"/>
</dbReference>
<evidence type="ECO:0000259" key="10">
    <source>
        <dbReference type="PROSITE" id="PS51314"/>
    </source>
</evidence>
<feature type="coiled-coil region" evidence="7">
    <location>
        <begin position="695"/>
        <end position="780"/>
    </location>
</feature>
<keyword evidence="3 6" id="KW-0813">Transport</keyword>
<proteinExistence type="inferred from homology"/>
<dbReference type="AlphaFoldDB" id="A0A8J4QVM0"/>
<feature type="region of interest" description="Disordered" evidence="8">
    <location>
        <begin position="1"/>
        <end position="26"/>
    </location>
</feature>
<dbReference type="GO" id="GO:0046872">
    <property type="term" value="F:metal ion binding"/>
    <property type="evidence" value="ECO:0007669"/>
    <property type="project" value="InterPro"/>
</dbReference>
<dbReference type="InterPro" id="IPR044594">
    <property type="entry name" value="HIPP01/3/5/6"/>
</dbReference>
<keyword evidence="4" id="KW-0967">Endosome</keyword>
<feature type="domain" description="HMA" evidence="9">
    <location>
        <begin position="327"/>
        <end position="391"/>
    </location>
</feature>
<evidence type="ECO:0000256" key="6">
    <source>
        <dbReference type="PROSITE-ProRule" id="PRU00646"/>
    </source>
</evidence>
<feature type="compositionally biased region" description="Basic and acidic residues" evidence="8">
    <location>
        <begin position="559"/>
        <end position="586"/>
    </location>
</feature>
<feature type="domain" description="HMA" evidence="9">
    <location>
        <begin position="177"/>
        <end position="241"/>
    </location>
</feature>
<keyword evidence="12" id="KW-1185">Reference proteome</keyword>
<evidence type="ECO:0000256" key="4">
    <source>
        <dbReference type="ARBA" id="ARBA00022753"/>
    </source>
</evidence>
<organism evidence="11 12">
    <name type="scientific">Castanea mollissima</name>
    <name type="common">Chinese chestnut</name>
    <dbReference type="NCBI Taxonomy" id="60419"/>
    <lineage>
        <taxon>Eukaryota</taxon>
        <taxon>Viridiplantae</taxon>
        <taxon>Streptophyta</taxon>
        <taxon>Embryophyta</taxon>
        <taxon>Tracheophyta</taxon>
        <taxon>Spermatophyta</taxon>
        <taxon>Magnoliopsida</taxon>
        <taxon>eudicotyledons</taxon>
        <taxon>Gunneridae</taxon>
        <taxon>Pentapetalae</taxon>
        <taxon>rosids</taxon>
        <taxon>fabids</taxon>
        <taxon>Fagales</taxon>
        <taxon>Fagaceae</taxon>
        <taxon>Castanea</taxon>
    </lineage>
</organism>
<feature type="compositionally biased region" description="Basic and acidic residues" evidence="8">
    <location>
        <begin position="87"/>
        <end position="157"/>
    </location>
</feature>
<feature type="compositionally biased region" description="Basic and acidic residues" evidence="8">
    <location>
        <begin position="387"/>
        <end position="458"/>
    </location>
</feature>
<dbReference type="GO" id="GO:0000813">
    <property type="term" value="C:ESCRT I complex"/>
    <property type="evidence" value="ECO:0007669"/>
    <property type="project" value="UniProtKB-ARBA"/>
</dbReference>
<feature type="compositionally biased region" description="Basic and acidic residues" evidence="8">
    <location>
        <begin position="240"/>
        <end position="307"/>
    </location>
</feature>
<dbReference type="Gene3D" id="1.10.287.660">
    <property type="entry name" value="Helix hairpin bin"/>
    <property type="match status" value="1"/>
</dbReference>
<dbReference type="Pfam" id="PF00403">
    <property type="entry name" value="HMA"/>
    <property type="match status" value="4"/>
</dbReference>
<dbReference type="Pfam" id="PF07200">
    <property type="entry name" value="Mod_r"/>
    <property type="match status" value="1"/>
</dbReference>
<evidence type="ECO:0000259" key="9">
    <source>
        <dbReference type="PROSITE" id="PS50846"/>
    </source>
</evidence>
<dbReference type="GO" id="GO:0015031">
    <property type="term" value="P:protein transport"/>
    <property type="evidence" value="ECO:0007669"/>
    <property type="project" value="UniProtKB-UniRule"/>
</dbReference>
<dbReference type="InterPro" id="IPR037202">
    <property type="entry name" value="ESCRT_assembly_dom"/>
</dbReference>
<comment type="caution">
    <text evidence="11">The sequence shown here is derived from an EMBL/GenBank/DDBJ whole genome shotgun (WGS) entry which is preliminary data.</text>
</comment>
<dbReference type="Gene3D" id="3.30.70.100">
    <property type="match status" value="4"/>
</dbReference>